<feature type="compositionally biased region" description="Polar residues" evidence="1">
    <location>
        <begin position="309"/>
        <end position="323"/>
    </location>
</feature>
<reference evidence="2" key="1">
    <citation type="submission" date="2014-05" db="EMBL/GenBank/DDBJ databases">
        <title>The transcriptome of the halophilic microalga Tetraselmis sp. GSL018 isolated from the Great Salt Lake, Utah.</title>
        <authorList>
            <person name="Jinkerson R.E."/>
            <person name="D'Adamo S."/>
            <person name="Posewitz M.C."/>
        </authorList>
    </citation>
    <scope>NUCLEOTIDE SEQUENCE</scope>
    <source>
        <strain evidence="2">GSL018</strain>
    </source>
</reference>
<feature type="compositionally biased region" description="Basic and acidic residues" evidence="1">
    <location>
        <begin position="397"/>
        <end position="411"/>
    </location>
</feature>
<evidence type="ECO:0000313" key="2">
    <source>
        <dbReference type="EMBL" id="JAC67115.1"/>
    </source>
</evidence>
<sequence length="438" mass="48032">TTNKPEDASSSAFSAPTFSLLALLWKDLAHFPGSSFCMVSPGQNTPESEEERFSSRLPGIFRAAQGVEAFLNHSNGHCGPSEPGEGTCKVTLRDITDESPSVQGRTESECEPCSLALVRVSMDLREPVSPTSMRAAERALLKKRGGFPDDLAYGQPENRERVSWSWRAPPPWTHKHGSQSESSSDGGRALLGQRGSFDVFAGSLGSASSGGSSPRAFQRCPSSRASCEVRRPVPSMRGDSDTGQFMLQDRRAYVRTSTFRQRRLTDSEAVMNLGQGPAAVDQRLQDVAQELGLSLSISGPCTPRVGERVSSQGQTPVHQSLCSSPRDHHPTIKLRKLRSNRTHFYDEPMPIQPAAPCLNSAKMRVLKTRSLRTMRTMPANPEVESLRSNSATLSHCPRTDWERRDGQRTSESDTGEAPFADSSRRHRSGFGQRRLSCT</sequence>
<dbReference type="EMBL" id="GBEZ01019445">
    <property type="protein sequence ID" value="JAC67115.1"/>
    <property type="molecule type" value="Transcribed_RNA"/>
</dbReference>
<dbReference type="AlphaFoldDB" id="A0A061R908"/>
<protein>
    <submittedName>
        <fullName evidence="2">Uncharacterized protein</fullName>
    </submittedName>
</protein>
<accession>A0A061R908</accession>
<feature type="region of interest" description="Disordered" evidence="1">
    <location>
        <begin position="305"/>
        <end position="329"/>
    </location>
</feature>
<feature type="region of interest" description="Disordered" evidence="1">
    <location>
        <begin position="377"/>
        <end position="438"/>
    </location>
</feature>
<organism evidence="2">
    <name type="scientific">Tetraselmis sp. GSL018</name>
    <dbReference type="NCBI Taxonomy" id="582737"/>
    <lineage>
        <taxon>Eukaryota</taxon>
        <taxon>Viridiplantae</taxon>
        <taxon>Chlorophyta</taxon>
        <taxon>core chlorophytes</taxon>
        <taxon>Chlorodendrophyceae</taxon>
        <taxon>Chlorodendrales</taxon>
        <taxon>Chlorodendraceae</taxon>
        <taxon>Tetraselmis</taxon>
    </lineage>
</organism>
<feature type="region of interest" description="Disordered" evidence="1">
    <location>
        <begin position="146"/>
        <end position="191"/>
    </location>
</feature>
<gene>
    <name evidence="2" type="ORF">TSPGSL018_11963</name>
</gene>
<name>A0A061R908_9CHLO</name>
<feature type="non-terminal residue" evidence="2">
    <location>
        <position position="1"/>
    </location>
</feature>
<evidence type="ECO:0000256" key="1">
    <source>
        <dbReference type="SAM" id="MobiDB-lite"/>
    </source>
</evidence>
<proteinExistence type="predicted"/>